<reference evidence="4" key="1">
    <citation type="submission" date="2021-02" db="EMBL/GenBank/DDBJ databases">
        <authorList>
            <person name="Nowell W R."/>
        </authorList>
    </citation>
    <scope>NUCLEOTIDE SEQUENCE</scope>
</reference>
<dbReference type="InterPro" id="IPR011042">
    <property type="entry name" value="6-blade_b-propeller_TolB-like"/>
</dbReference>
<feature type="repeat" description="NHL" evidence="2">
    <location>
        <begin position="120"/>
        <end position="158"/>
    </location>
</feature>
<gene>
    <name evidence="4" type="ORF">IZO911_LOCUS23221</name>
    <name evidence="5" type="ORF">KXQ929_LOCUS26718</name>
</gene>
<evidence type="ECO:0000256" key="1">
    <source>
        <dbReference type="ARBA" id="ARBA00022737"/>
    </source>
</evidence>
<dbReference type="GO" id="GO:0043161">
    <property type="term" value="P:proteasome-mediated ubiquitin-dependent protein catabolic process"/>
    <property type="evidence" value="ECO:0007669"/>
    <property type="project" value="TreeGrafter"/>
</dbReference>
<accession>A0A814P8F5</accession>
<keyword evidence="3" id="KW-0472">Membrane</keyword>
<keyword evidence="1" id="KW-0677">Repeat</keyword>
<dbReference type="EMBL" id="CAJOBB010002452">
    <property type="protein sequence ID" value="CAF3970040.1"/>
    <property type="molecule type" value="Genomic_DNA"/>
</dbReference>
<evidence type="ECO:0000313" key="5">
    <source>
        <dbReference type="EMBL" id="CAF3970040.1"/>
    </source>
</evidence>
<evidence type="ECO:0000256" key="2">
    <source>
        <dbReference type="PROSITE-ProRule" id="PRU00504"/>
    </source>
</evidence>
<evidence type="ECO:0008006" key="7">
    <source>
        <dbReference type="Google" id="ProtNLM"/>
    </source>
</evidence>
<evidence type="ECO:0000256" key="3">
    <source>
        <dbReference type="SAM" id="Phobius"/>
    </source>
</evidence>
<evidence type="ECO:0000313" key="6">
    <source>
        <dbReference type="Proteomes" id="UP000663860"/>
    </source>
</evidence>
<name>A0A814P8F5_9BILA</name>
<dbReference type="Pfam" id="PF01436">
    <property type="entry name" value="NHL"/>
    <property type="match status" value="1"/>
</dbReference>
<dbReference type="Proteomes" id="UP000663860">
    <property type="component" value="Unassembled WGS sequence"/>
</dbReference>
<dbReference type="InterPro" id="IPR050952">
    <property type="entry name" value="TRIM-NHL_E3_ligases"/>
</dbReference>
<dbReference type="PANTHER" id="PTHR24104">
    <property type="entry name" value="E3 UBIQUITIN-PROTEIN LIGASE NHLRC1-RELATED"/>
    <property type="match status" value="1"/>
</dbReference>
<dbReference type="AlphaFoldDB" id="A0A814P8F5"/>
<keyword evidence="3" id="KW-1133">Transmembrane helix</keyword>
<dbReference type="PANTHER" id="PTHR24104:SF25">
    <property type="entry name" value="PROTEIN LIN-41"/>
    <property type="match status" value="1"/>
</dbReference>
<dbReference type="GO" id="GO:0008270">
    <property type="term" value="F:zinc ion binding"/>
    <property type="evidence" value="ECO:0007669"/>
    <property type="project" value="UniProtKB-KW"/>
</dbReference>
<dbReference type="Proteomes" id="UP000663868">
    <property type="component" value="Unassembled WGS sequence"/>
</dbReference>
<dbReference type="EMBL" id="CAJNOE010000266">
    <property type="protein sequence ID" value="CAF1104302.1"/>
    <property type="molecule type" value="Genomic_DNA"/>
</dbReference>
<dbReference type="CDD" id="cd05819">
    <property type="entry name" value="NHL"/>
    <property type="match status" value="1"/>
</dbReference>
<feature type="repeat" description="NHL" evidence="2">
    <location>
        <begin position="369"/>
        <end position="400"/>
    </location>
</feature>
<dbReference type="Gene3D" id="2.40.10.500">
    <property type="match status" value="1"/>
</dbReference>
<sequence>MESNKVNVYNGVHPINAAPRQRSTPSAYYDTGKLTRVLFSILVLILSLAVLAIALLTKKINEENISISEGSIIEATTTTEMIIPDMIEITTKEILMPSVIINTDTKWKQNAITVAGGYGRGNKLNQLNDPYGICINDDDNSIYIADRENHRIVKWQSGAYNGEIVAGGNGRGSAIHQLNYPKDVILDKGKNNIIICDQGNSRIIRSSLQNSQNQQVLIVRIVCCSLAMDDNEDLYISDWAKHQVVRWREGDKEGKVVAGGNDKGNRFNQLNQPSSIFVDKYYSIYIADYMNNRVMKWSKNATIGIPVAHGQLINANLSSLLRPNSVIVDHVGNIYMSNERNHQITRWSPGTTKGVPVVGGRNAGSKSMELSYPFDLSFDRQGNLYVVDAGNDRIQKFIIDRD</sequence>
<proteinExistence type="predicted"/>
<dbReference type="GO" id="GO:0061630">
    <property type="term" value="F:ubiquitin protein ligase activity"/>
    <property type="evidence" value="ECO:0007669"/>
    <property type="project" value="TreeGrafter"/>
</dbReference>
<dbReference type="PROSITE" id="PS51125">
    <property type="entry name" value="NHL"/>
    <property type="match status" value="2"/>
</dbReference>
<dbReference type="Gene3D" id="2.120.10.30">
    <property type="entry name" value="TolB, C-terminal domain"/>
    <property type="match status" value="2"/>
</dbReference>
<organism evidence="4 6">
    <name type="scientific">Adineta steineri</name>
    <dbReference type="NCBI Taxonomy" id="433720"/>
    <lineage>
        <taxon>Eukaryota</taxon>
        <taxon>Metazoa</taxon>
        <taxon>Spiralia</taxon>
        <taxon>Gnathifera</taxon>
        <taxon>Rotifera</taxon>
        <taxon>Eurotatoria</taxon>
        <taxon>Bdelloidea</taxon>
        <taxon>Adinetida</taxon>
        <taxon>Adinetidae</taxon>
        <taxon>Adineta</taxon>
    </lineage>
</organism>
<protein>
    <recommendedName>
        <fullName evidence="7">NHL repeat containing protein</fullName>
    </recommendedName>
</protein>
<dbReference type="SUPFAM" id="SSF63825">
    <property type="entry name" value="YWTD domain"/>
    <property type="match status" value="1"/>
</dbReference>
<dbReference type="GO" id="GO:0000209">
    <property type="term" value="P:protein polyubiquitination"/>
    <property type="evidence" value="ECO:0007669"/>
    <property type="project" value="TreeGrafter"/>
</dbReference>
<dbReference type="InterPro" id="IPR001258">
    <property type="entry name" value="NHL_repeat"/>
</dbReference>
<evidence type="ECO:0000313" key="4">
    <source>
        <dbReference type="EMBL" id="CAF1104302.1"/>
    </source>
</evidence>
<keyword evidence="3" id="KW-0812">Transmembrane</keyword>
<comment type="caution">
    <text evidence="4">The sequence shown here is derived from an EMBL/GenBank/DDBJ whole genome shotgun (WGS) entry which is preliminary data.</text>
</comment>
<feature type="transmembrane region" description="Helical" evidence="3">
    <location>
        <begin position="37"/>
        <end position="56"/>
    </location>
</feature>